<proteinExistence type="predicted"/>
<dbReference type="EMBL" id="CP006912">
    <property type="protein sequence ID" value="AHB50279.1"/>
    <property type="molecule type" value="Genomic_DNA"/>
</dbReference>
<dbReference type="KEGG" id="hni:W911_13025"/>
<dbReference type="Proteomes" id="UP000018542">
    <property type="component" value="Chromosome"/>
</dbReference>
<evidence type="ECO:0000313" key="3">
    <source>
        <dbReference type="Proteomes" id="UP000018542"/>
    </source>
</evidence>
<keyword evidence="3" id="KW-1185">Reference proteome</keyword>
<name>V5SJX1_9HYPH</name>
<gene>
    <name evidence="2" type="ORF">W911_13025</name>
</gene>
<dbReference type="AlphaFoldDB" id="V5SJX1"/>
<dbReference type="HOGENOM" id="CLU_2752350_0_0_5"/>
<dbReference type="PATRIC" id="fig|1029756.8.peg.2710"/>
<evidence type="ECO:0000256" key="1">
    <source>
        <dbReference type="SAM" id="MobiDB-lite"/>
    </source>
</evidence>
<protein>
    <submittedName>
        <fullName evidence="2">Uncharacterized protein</fullName>
    </submittedName>
</protein>
<reference evidence="2 3" key="1">
    <citation type="journal article" date="2014" name="Genome Announc.">
        <title>Complete Genome Sequence of Hyphomicrobium nitrativorans Strain NL23, a Denitrifying Bacterium Isolated from Biofilm of a Methanol-Fed Denitrification System Treating Seawater at the Montreal Biodome.</title>
        <authorList>
            <person name="Martineau C."/>
            <person name="Villeneuve C."/>
            <person name="Mauffrey F."/>
            <person name="Villemur R."/>
        </authorList>
    </citation>
    <scope>NUCLEOTIDE SEQUENCE [LARGE SCALE GENOMIC DNA]</scope>
    <source>
        <strain evidence="2">NL23</strain>
    </source>
</reference>
<feature type="compositionally biased region" description="Basic residues" evidence="1">
    <location>
        <begin position="60"/>
        <end position="70"/>
    </location>
</feature>
<evidence type="ECO:0000313" key="2">
    <source>
        <dbReference type="EMBL" id="AHB50279.1"/>
    </source>
</evidence>
<organism evidence="2 3">
    <name type="scientific">Hyphomicrobium nitrativorans NL23</name>
    <dbReference type="NCBI Taxonomy" id="1029756"/>
    <lineage>
        <taxon>Bacteria</taxon>
        <taxon>Pseudomonadati</taxon>
        <taxon>Pseudomonadota</taxon>
        <taxon>Alphaproteobacteria</taxon>
        <taxon>Hyphomicrobiales</taxon>
        <taxon>Hyphomicrobiaceae</taxon>
        <taxon>Hyphomicrobium</taxon>
    </lineage>
</organism>
<dbReference type="RefSeq" id="WP_023787937.1">
    <property type="nucleotide sequence ID" value="NC_022997.1"/>
</dbReference>
<feature type="region of interest" description="Disordered" evidence="1">
    <location>
        <begin position="45"/>
        <end position="70"/>
    </location>
</feature>
<feature type="region of interest" description="Disordered" evidence="1">
    <location>
        <begin position="1"/>
        <end position="24"/>
    </location>
</feature>
<accession>V5SJX1</accession>
<sequence length="70" mass="7895">MKNSKPDVSRPSAPTALDPSHPNYDAILLKRARLEAHRRRRLENQGLLLARDKTPVAGKPTKKRTRGRDA</sequence>